<sequence length="170" mass="19444">MSEEVETAYLVCTPNPKEYPEDADPERNPLWIKFGDTKKPKNTRVSGYNTHNPSFYALTIHADKEAVRPNFGKSLETEFLKNKNGYTPVEIKNREIKPGETEWYKVTSKKVYTNVIKLFEDINGQKLPGIAEELLGIQSHENEGVWGKVLTYTGENQKGLADVFKDYLKN</sequence>
<organism evidence="1 2">
    <name type="scientific">Gibberella fujikuroi (strain CBS 195.34 / IMI 58289 / NRRL A-6831)</name>
    <name type="common">Bakanae and foot rot disease fungus</name>
    <name type="synonym">Fusarium fujikuroi</name>
    <dbReference type="NCBI Taxonomy" id="1279085"/>
    <lineage>
        <taxon>Eukaryota</taxon>
        <taxon>Fungi</taxon>
        <taxon>Dikarya</taxon>
        <taxon>Ascomycota</taxon>
        <taxon>Pezizomycotina</taxon>
        <taxon>Sordariomycetes</taxon>
        <taxon>Hypocreomycetidae</taxon>
        <taxon>Hypocreales</taxon>
        <taxon>Nectriaceae</taxon>
        <taxon>Fusarium</taxon>
        <taxon>Fusarium fujikuroi species complex</taxon>
    </lineage>
</organism>
<name>S0DQY1_GIBF5</name>
<evidence type="ECO:0000313" key="2">
    <source>
        <dbReference type="Proteomes" id="UP000016800"/>
    </source>
</evidence>
<dbReference type="Proteomes" id="UP000016800">
    <property type="component" value="Chromosome II"/>
</dbReference>
<dbReference type="AlphaFoldDB" id="S0DQY1"/>
<keyword evidence="2" id="KW-1185">Reference proteome</keyword>
<evidence type="ECO:0000313" key="1">
    <source>
        <dbReference type="EMBL" id="CCT64964.1"/>
    </source>
</evidence>
<dbReference type="VEuPathDB" id="FungiDB:FFUJ_03767"/>
<accession>S0DQY1</accession>
<protein>
    <submittedName>
        <fullName evidence="1">Uncharacterized protein</fullName>
    </submittedName>
</protein>
<dbReference type="RefSeq" id="XP_023427045.1">
    <property type="nucleotide sequence ID" value="XM_023573024.1"/>
</dbReference>
<reference evidence="1 2" key="1">
    <citation type="journal article" date="2013" name="PLoS Pathog.">
        <title>Deciphering the cryptic genome: genome-wide analyses of the rice pathogen Fusarium fujikuroi reveal complex regulation of secondary metabolism and novel metabolites.</title>
        <authorList>
            <person name="Wiemann P."/>
            <person name="Sieber C.M."/>
            <person name="von Bargen K.W."/>
            <person name="Studt L."/>
            <person name="Niehaus E.M."/>
            <person name="Espino J.J."/>
            <person name="Huss K."/>
            <person name="Michielse C.B."/>
            <person name="Albermann S."/>
            <person name="Wagner D."/>
            <person name="Bergner S.V."/>
            <person name="Connolly L.R."/>
            <person name="Fischer A."/>
            <person name="Reuter G."/>
            <person name="Kleigrewe K."/>
            <person name="Bald T."/>
            <person name="Wingfield B.D."/>
            <person name="Ophir R."/>
            <person name="Freeman S."/>
            <person name="Hippler M."/>
            <person name="Smith K.M."/>
            <person name="Brown D.W."/>
            <person name="Proctor R.H."/>
            <person name="Munsterkotter M."/>
            <person name="Freitag M."/>
            <person name="Humpf H.U."/>
            <person name="Guldener U."/>
            <person name="Tudzynski B."/>
        </authorList>
    </citation>
    <scope>NUCLEOTIDE SEQUENCE [LARGE SCALE GENOMIC DNA]</scope>
    <source>
        <strain evidence="2">CBS 195.34 / IMI 58289 / NRRL A-6831</strain>
    </source>
</reference>
<dbReference type="GeneID" id="35397248"/>
<dbReference type="EMBL" id="HF679024">
    <property type="protein sequence ID" value="CCT64964.1"/>
    <property type="molecule type" value="Genomic_DNA"/>
</dbReference>
<proteinExistence type="predicted"/>
<dbReference type="HOGENOM" id="CLU_1570781_0_0_1"/>
<gene>
    <name evidence="1" type="ORF">FFUJ_03767</name>
</gene>